<name>A0A1M7ABW0_9GAMM</name>
<evidence type="ECO:0000259" key="6">
    <source>
        <dbReference type="PROSITE" id="PS50198"/>
    </source>
</evidence>
<keyword evidence="5 7" id="KW-0413">Isomerase</keyword>
<dbReference type="InterPro" id="IPR027304">
    <property type="entry name" value="Trigger_fact/SurA_dom_sf"/>
</dbReference>
<dbReference type="OrthoDB" id="9769613at2"/>
<dbReference type="RefSeq" id="WP_064700236.1">
    <property type="nucleotide sequence ID" value="NZ_BDEO01000011.1"/>
</dbReference>
<comment type="similarity">
    <text evidence="2">Belongs to the PpiC/parvulin rotamase family.</text>
</comment>
<organism evidence="7 8">
    <name type="scientific">Halomonas caseinilytica</name>
    <dbReference type="NCBI Taxonomy" id="438744"/>
    <lineage>
        <taxon>Bacteria</taxon>
        <taxon>Pseudomonadati</taxon>
        <taxon>Pseudomonadota</taxon>
        <taxon>Gammaproteobacteria</taxon>
        <taxon>Oceanospirillales</taxon>
        <taxon>Halomonadaceae</taxon>
        <taxon>Halomonas</taxon>
    </lineage>
</organism>
<evidence type="ECO:0000256" key="2">
    <source>
        <dbReference type="ARBA" id="ARBA00007656"/>
    </source>
</evidence>
<dbReference type="InterPro" id="IPR000297">
    <property type="entry name" value="PPIase_PpiC"/>
</dbReference>
<evidence type="ECO:0000256" key="4">
    <source>
        <dbReference type="ARBA" id="ARBA00023110"/>
    </source>
</evidence>
<dbReference type="InterPro" id="IPR050245">
    <property type="entry name" value="PrsA_foldase"/>
</dbReference>
<keyword evidence="4 5" id="KW-0697">Rotamase</keyword>
<dbReference type="PANTHER" id="PTHR47245">
    <property type="entry name" value="PEPTIDYLPROLYL ISOMERASE"/>
    <property type="match status" value="1"/>
</dbReference>
<evidence type="ECO:0000313" key="8">
    <source>
        <dbReference type="Proteomes" id="UP000184248"/>
    </source>
</evidence>
<accession>A0A1M7ABW0</accession>
<dbReference type="SUPFAM" id="SSF109998">
    <property type="entry name" value="Triger factor/SurA peptide-binding domain-like"/>
    <property type="match status" value="1"/>
</dbReference>
<dbReference type="EC" id="5.2.1.8" evidence="3"/>
<dbReference type="AlphaFoldDB" id="A0A1M7ABW0"/>
<evidence type="ECO:0000256" key="1">
    <source>
        <dbReference type="ARBA" id="ARBA00000971"/>
    </source>
</evidence>
<dbReference type="EMBL" id="FRAL01000013">
    <property type="protein sequence ID" value="SHL40162.1"/>
    <property type="molecule type" value="Genomic_DNA"/>
</dbReference>
<protein>
    <recommendedName>
        <fullName evidence="3">peptidylprolyl isomerase</fullName>
        <ecNumber evidence="3">5.2.1.8</ecNumber>
    </recommendedName>
</protein>
<evidence type="ECO:0000256" key="3">
    <source>
        <dbReference type="ARBA" id="ARBA00013194"/>
    </source>
</evidence>
<dbReference type="GO" id="GO:0003755">
    <property type="term" value="F:peptidyl-prolyl cis-trans isomerase activity"/>
    <property type="evidence" value="ECO:0007669"/>
    <property type="project" value="UniProtKB-KW"/>
</dbReference>
<comment type="catalytic activity">
    <reaction evidence="1">
        <text>[protein]-peptidylproline (omega=180) = [protein]-peptidylproline (omega=0)</text>
        <dbReference type="Rhea" id="RHEA:16237"/>
        <dbReference type="Rhea" id="RHEA-COMP:10747"/>
        <dbReference type="Rhea" id="RHEA-COMP:10748"/>
        <dbReference type="ChEBI" id="CHEBI:83833"/>
        <dbReference type="ChEBI" id="CHEBI:83834"/>
        <dbReference type="EC" id="5.2.1.8"/>
    </reaction>
</comment>
<gene>
    <name evidence="7" type="ORF">SAMN05192556_11314</name>
</gene>
<feature type="domain" description="PpiC" evidence="6">
    <location>
        <begin position="112"/>
        <end position="213"/>
    </location>
</feature>
<proteinExistence type="inferred from homology"/>
<sequence length="270" mass="30456">MQKIDIEMVPADVTPPPIQVGEIRIDQAMIAREMQYHPADSADEAQFQAARALVVRELLRQRAGQLGLRVDDESAVEGAIAELLERELELPEPTESDCRRFHAAHQARFSEPTTMCVRHILLAAAPDDVAARDAGHRQGVSLIELLSDAPWRFTELAQRHSACPSRDEGGELGWLVPGQTVEELDRALQHLPEGLHMQPLESRYGWHVVVIDERREGRPLPFESVAGRVRHTLCEQASRRALRHYLLELEARFGVEGIRLDEDVDQVLMQ</sequence>
<dbReference type="Pfam" id="PF00639">
    <property type="entry name" value="Rotamase"/>
    <property type="match status" value="1"/>
</dbReference>
<evidence type="ECO:0000256" key="5">
    <source>
        <dbReference type="PROSITE-ProRule" id="PRU00278"/>
    </source>
</evidence>
<dbReference type="Proteomes" id="UP000184248">
    <property type="component" value="Unassembled WGS sequence"/>
</dbReference>
<dbReference type="Gene3D" id="3.10.50.40">
    <property type="match status" value="1"/>
</dbReference>
<dbReference type="InterPro" id="IPR046357">
    <property type="entry name" value="PPIase_dom_sf"/>
</dbReference>
<dbReference type="PROSITE" id="PS50198">
    <property type="entry name" value="PPIC_PPIASE_2"/>
    <property type="match status" value="1"/>
</dbReference>
<evidence type="ECO:0000313" key="7">
    <source>
        <dbReference type="EMBL" id="SHL40162.1"/>
    </source>
</evidence>
<dbReference type="SUPFAM" id="SSF54534">
    <property type="entry name" value="FKBP-like"/>
    <property type="match status" value="1"/>
</dbReference>
<dbReference type="PANTHER" id="PTHR47245:SF2">
    <property type="entry name" value="PEPTIDYL-PROLYL CIS-TRANS ISOMERASE HP_0175-RELATED"/>
    <property type="match status" value="1"/>
</dbReference>
<keyword evidence="8" id="KW-1185">Reference proteome</keyword>
<reference evidence="8" key="1">
    <citation type="submission" date="2016-11" db="EMBL/GenBank/DDBJ databases">
        <authorList>
            <person name="Varghese N."/>
            <person name="Submissions S."/>
        </authorList>
    </citation>
    <scope>NUCLEOTIDE SEQUENCE [LARGE SCALE GENOMIC DNA]</scope>
    <source>
        <strain evidence="8">ALO Sharm</strain>
    </source>
</reference>